<dbReference type="EMBL" id="WUPT01000003">
    <property type="protein sequence ID" value="MXQ09328.1"/>
    <property type="molecule type" value="Genomic_DNA"/>
</dbReference>
<dbReference type="AlphaFoldDB" id="A0A7C9IHV0"/>
<dbReference type="RefSeq" id="WP_160765257.1">
    <property type="nucleotide sequence ID" value="NZ_WUPT01000003.1"/>
</dbReference>
<dbReference type="SUPFAM" id="SSF51182">
    <property type="entry name" value="RmlC-like cupins"/>
    <property type="match status" value="1"/>
</dbReference>
<comment type="caution">
    <text evidence="2">The sequence shown here is derived from an EMBL/GenBank/DDBJ whole genome shotgun (WGS) entry which is preliminary data.</text>
</comment>
<reference evidence="2 3" key="2">
    <citation type="submission" date="2020-03" db="EMBL/GenBank/DDBJ databases">
        <title>Kangsaoukella pontilimi gen. nov., sp. nov., a new member of the family Rhodobacteraceae isolated from a tidal mudflat.</title>
        <authorList>
            <person name="Kim I.S."/>
        </authorList>
    </citation>
    <scope>NUCLEOTIDE SEQUENCE [LARGE SCALE GENOMIC DNA]</scope>
    <source>
        <strain evidence="2 3">GH1-50</strain>
    </source>
</reference>
<dbReference type="Pfam" id="PF07883">
    <property type="entry name" value="Cupin_2"/>
    <property type="match status" value="1"/>
</dbReference>
<organism evidence="2 3">
    <name type="scientific">Kangsaoukella pontilimi</name>
    <dbReference type="NCBI Taxonomy" id="2691042"/>
    <lineage>
        <taxon>Bacteria</taxon>
        <taxon>Pseudomonadati</taxon>
        <taxon>Pseudomonadota</taxon>
        <taxon>Alphaproteobacteria</taxon>
        <taxon>Rhodobacterales</taxon>
        <taxon>Paracoccaceae</taxon>
        <taxon>Kangsaoukella</taxon>
    </lineage>
</organism>
<keyword evidence="3" id="KW-1185">Reference proteome</keyword>
<dbReference type="Proteomes" id="UP000480350">
    <property type="component" value="Unassembled WGS sequence"/>
</dbReference>
<feature type="domain" description="Cupin type-2" evidence="1">
    <location>
        <begin position="49"/>
        <end position="118"/>
    </location>
</feature>
<dbReference type="Gene3D" id="2.60.120.10">
    <property type="entry name" value="Jelly Rolls"/>
    <property type="match status" value="1"/>
</dbReference>
<sequence>MKYQLLYADEAGVSHWTDVHVGLTPIEFAPPAGNIHLSEPEAAAQAVFLRLPAGWNEPKHPSPRAQMLVCRSGAVEVTASDGEKRIIGPGDVWRMEDTHGEGHHTRVVSDEAFDAVVVQYP</sequence>
<protein>
    <submittedName>
        <fullName evidence="2">Cupin domain-containing protein</fullName>
    </submittedName>
</protein>
<accession>A0A7C9IHV0</accession>
<reference evidence="2 3" key="1">
    <citation type="submission" date="2019-12" db="EMBL/GenBank/DDBJ databases">
        <authorList>
            <person name="Lee S.D."/>
        </authorList>
    </citation>
    <scope>NUCLEOTIDE SEQUENCE [LARGE SCALE GENOMIC DNA]</scope>
    <source>
        <strain evidence="2 3">GH1-50</strain>
    </source>
</reference>
<dbReference type="InterPro" id="IPR014710">
    <property type="entry name" value="RmlC-like_jellyroll"/>
</dbReference>
<evidence type="ECO:0000313" key="3">
    <source>
        <dbReference type="Proteomes" id="UP000480350"/>
    </source>
</evidence>
<evidence type="ECO:0000313" key="2">
    <source>
        <dbReference type="EMBL" id="MXQ09328.1"/>
    </source>
</evidence>
<dbReference type="InterPro" id="IPR011051">
    <property type="entry name" value="RmlC_Cupin_sf"/>
</dbReference>
<gene>
    <name evidence="2" type="ORF">GQ651_15895</name>
</gene>
<evidence type="ECO:0000259" key="1">
    <source>
        <dbReference type="Pfam" id="PF07883"/>
    </source>
</evidence>
<dbReference type="InterPro" id="IPR013096">
    <property type="entry name" value="Cupin_2"/>
</dbReference>
<proteinExistence type="predicted"/>
<name>A0A7C9IHV0_9RHOB</name>